<evidence type="ECO:0000256" key="5">
    <source>
        <dbReference type="ARBA" id="ARBA00022989"/>
    </source>
</evidence>
<keyword evidence="4 7" id="KW-0812">Transmembrane</keyword>
<evidence type="ECO:0000313" key="10">
    <source>
        <dbReference type="Proteomes" id="UP000826300"/>
    </source>
</evidence>
<dbReference type="InterPro" id="IPR035906">
    <property type="entry name" value="MetI-like_sf"/>
</dbReference>
<dbReference type="CDD" id="cd06261">
    <property type="entry name" value="TM_PBP2"/>
    <property type="match status" value="1"/>
</dbReference>
<dbReference type="PANTHER" id="PTHR43744:SF12">
    <property type="entry name" value="ABC TRANSPORTER PERMEASE PROTEIN MG189-RELATED"/>
    <property type="match status" value="1"/>
</dbReference>
<feature type="transmembrane region" description="Helical" evidence="7">
    <location>
        <begin position="118"/>
        <end position="139"/>
    </location>
</feature>
<keyword evidence="10" id="KW-1185">Reference proteome</keyword>
<keyword evidence="6 7" id="KW-0472">Membrane</keyword>
<dbReference type="InterPro" id="IPR000515">
    <property type="entry name" value="MetI-like"/>
</dbReference>
<dbReference type="Gene3D" id="1.10.3720.10">
    <property type="entry name" value="MetI-like"/>
    <property type="match status" value="1"/>
</dbReference>
<accession>A0A8G0ZUW1</accession>
<dbReference type="EMBL" id="CP069370">
    <property type="protein sequence ID" value="QYZ69336.1"/>
    <property type="molecule type" value="Genomic_DNA"/>
</dbReference>
<dbReference type="RefSeq" id="WP_220661556.1">
    <property type="nucleotide sequence ID" value="NZ_CP069370.1"/>
</dbReference>
<evidence type="ECO:0000313" key="9">
    <source>
        <dbReference type="EMBL" id="QYZ69336.1"/>
    </source>
</evidence>
<dbReference type="PANTHER" id="PTHR43744">
    <property type="entry name" value="ABC TRANSPORTER PERMEASE PROTEIN MG189-RELATED-RELATED"/>
    <property type="match status" value="1"/>
</dbReference>
<feature type="domain" description="ABC transmembrane type-1" evidence="8">
    <location>
        <begin position="83"/>
        <end position="273"/>
    </location>
</feature>
<evidence type="ECO:0000256" key="4">
    <source>
        <dbReference type="ARBA" id="ARBA00022692"/>
    </source>
</evidence>
<keyword evidence="2 7" id="KW-0813">Transport</keyword>
<comment type="subcellular location">
    <subcellularLocation>
        <location evidence="1 7">Cell membrane</location>
        <topology evidence="1 7">Multi-pass membrane protein</topology>
    </subcellularLocation>
</comment>
<keyword evidence="3" id="KW-1003">Cell membrane</keyword>
<evidence type="ECO:0000259" key="8">
    <source>
        <dbReference type="PROSITE" id="PS50928"/>
    </source>
</evidence>
<feature type="transmembrane region" description="Helical" evidence="7">
    <location>
        <begin position="151"/>
        <end position="173"/>
    </location>
</feature>
<comment type="similarity">
    <text evidence="7">Belongs to the binding-protein-dependent transport system permease family.</text>
</comment>
<feature type="transmembrane region" description="Helical" evidence="7">
    <location>
        <begin position="83"/>
        <end position="106"/>
    </location>
</feature>
<dbReference type="KEGG" id="nsm:JO391_16605"/>
<organism evidence="9 10">
    <name type="scientific">Neotabrizicola shimadae</name>
    <dbReference type="NCBI Taxonomy" id="2807096"/>
    <lineage>
        <taxon>Bacteria</taxon>
        <taxon>Pseudomonadati</taxon>
        <taxon>Pseudomonadota</taxon>
        <taxon>Alphaproteobacteria</taxon>
        <taxon>Rhodobacterales</taxon>
        <taxon>Paracoccaceae</taxon>
        <taxon>Neotabrizicola</taxon>
    </lineage>
</organism>
<protein>
    <submittedName>
        <fullName evidence="9">Carbohydrate ABC transporter permease</fullName>
    </submittedName>
</protein>
<proteinExistence type="inferred from homology"/>
<dbReference type="Pfam" id="PF00528">
    <property type="entry name" value="BPD_transp_1"/>
    <property type="match status" value="1"/>
</dbReference>
<dbReference type="GO" id="GO:0005886">
    <property type="term" value="C:plasma membrane"/>
    <property type="evidence" value="ECO:0007669"/>
    <property type="project" value="UniProtKB-SubCell"/>
</dbReference>
<feature type="transmembrane region" description="Helical" evidence="7">
    <location>
        <begin position="252"/>
        <end position="272"/>
    </location>
</feature>
<dbReference type="AlphaFoldDB" id="A0A8G0ZUW1"/>
<name>A0A8G0ZUW1_9RHOB</name>
<evidence type="ECO:0000256" key="2">
    <source>
        <dbReference type="ARBA" id="ARBA00022448"/>
    </source>
</evidence>
<evidence type="ECO:0000256" key="7">
    <source>
        <dbReference type="RuleBase" id="RU363032"/>
    </source>
</evidence>
<evidence type="ECO:0000256" key="1">
    <source>
        <dbReference type="ARBA" id="ARBA00004651"/>
    </source>
</evidence>
<feature type="transmembrane region" description="Helical" evidence="7">
    <location>
        <begin position="20"/>
        <end position="39"/>
    </location>
</feature>
<gene>
    <name evidence="9" type="ORF">JO391_16605</name>
</gene>
<reference evidence="9" key="1">
    <citation type="submission" date="2021-02" db="EMBL/GenBank/DDBJ databases">
        <title>Rhodobacter shimadae sp. nov., an aerobic anoxygenic phototrophic bacterium isolated from a hot spring.</title>
        <authorList>
            <person name="Muramatsu S."/>
            <person name="Haruta S."/>
            <person name="Hirose S."/>
            <person name="Hanada S."/>
        </authorList>
    </citation>
    <scope>NUCLEOTIDE SEQUENCE</scope>
    <source>
        <strain evidence="9">N10</strain>
    </source>
</reference>
<keyword evidence="5 7" id="KW-1133">Transmembrane helix</keyword>
<dbReference type="PROSITE" id="PS50928">
    <property type="entry name" value="ABC_TM1"/>
    <property type="match status" value="1"/>
</dbReference>
<evidence type="ECO:0000256" key="6">
    <source>
        <dbReference type="ARBA" id="ARBA00023136"/>
    </source>
</evidence>
<sequence>MTAPPLAARRKPPRKTVARIVYHAVMLTVSAIFLLPFYWMVVSAFKNNAEIFARPMRWFPDPIRWENVADLFTRPDFPFLQQFLNSCFYAGMVAIGTCLSCSLAAYSFGCLRWRGRNLVFGLTICALLIPPIVTFLPVFLGWSKLGLKDSYWPLIAPYFLGDAFYIFMLRQFFLGVPRELMDAARLDGASEFRIWWQIVLPQVKSALVIVGLFAFVYTWHEFFTPLIYLQNREDFPLSVGLFTFRSQRAAEWSMAMMGATFTALPLLVLFLFTQRFFRQGLATKGF</sequence>
<dbReference type="GO" id="GO:0055085">
    <property type="term" value="P:transmembrane transport"/>
    <property type="evidence" value="ECO:0007669"/>
    <property type="project" value="InterPro"/>
</dbReference>
<dbReference type="Proteomes" id="UP000826300">
    <property type="component" value="Chromosome"/>
</dbReference>
<dbReference type="SUPFAM" id="SSF161098">
    <property type="entry name" value="MetI-like"/>
    <property type="match status" value="1"/>
</dbReference>
<evidence type="ECO:0000256" key="3">
    <source>
        <dbReference type="ARBA" id="ARBA00022475"/>
    </source>
</evidence>
<feature type="transmembrane region" description="Helical" evidence="7">
    <location>
        <begin position="194"/>
        <end position="219"/>
    </location>
</feature>